<accession>A0A318F5V0</accession>
<dbReference type="Pfam" id="PF02518">
    <property type="entry name" value="HATPase_c"/>
    <property type="match status" value="1"/>
</dbReference>
<comment type="subcellular location">
    <subcellularLocation>
        <location evidence="2">Membrane</location>
        <topology evidence="2">Multi-pass membrane protein</topology>
    </subcellularLocation>
</comment>
<dbReference type="SUPFAM" id="SSF55874">
    <property type="entry name" value="ATPase domain of HSP90 chaperone/DNA topoisomerase II/histidine kinase"/>
    <property type="match status" value="1"/>
</dbReference>
<organism evidence="8 9">
    <name type="scientific">Klebsiella oxytoca</name>
    <dbReference type="NCBI Taxonomy" id="571"/>
    <lineage>
        <taxon>Bacteria</taxon>
        <taxon>Pseudomonadati</taxon>
        <taxon>Pseudomonadota</taxon>
        <taxon>Gammaproteobacteria</taxon>
        <taxon>Enterobacterales</taxon>
        <taxon>Enterobacteriaceae</taxon>
        <taxon>Klebsiella/Raoultella group</taxon>
        <taxon>Klebsiella</taxon>
    </lineage>
</organism>
<dbReference type="Proteomes" id="UP000247485">
    <property type="component" value="Unassembled WGS sequence"/>
</dbReference>
<dbReference type="InterPro" id="IPR036890">
    <property type="entry name" value="HATPase_C_sf"/>
</dbReference>
<evidence type="ECO:0000256" key="3">
    <source>
        <dbReference type="ARBA" id="ARBA00012438"/>
    </source>
</evidence>
<evidence type="ECO:0000256" key="5">
    <source>
        <dbReference type="ARBA" id="ARBA00022679"/>
    </source>
</evidence>
<evidence type="ECO:0000313" key="9">
    <source>
        <dbReference type="Proteomes" id="UP000247485"/>
    </source>
</evidence>
<dbReference type="InterPro" id="IPR050428">
    <property type="entry name" value="TCS_sensor_his_kinase"/>
</dbReference>
<dbReference type="PANTHER" id="PTHR45436:SF9">
    <property type="entry name" value="SENSOR PROTEIN"/>
    <property type="match status" value="1"/>
</dbReference>
<evidence type="ECO:0000256" key="1">
    <source>
        <dbReference type="ARBA" id="ARBA00000085"/>
    </source>
</evidence>
<gene>
    <name evidence="8" type="ORF">DET57_1353</name>
</gene>
<evidence type="ECO:0000256" key="6">
    <source>
        <dbReference type="ARBA" id="ARBA00022777"/>
    </source>
</evidence>
<dbReference type="GO" id="GO:0005886">
    <property type="term" value="C:plasma membrane"/>
    <property type="evidence" value="ECO:0007669"/>
    <property type="project" value="TreeGrafter"/>
</dbReference>
<proteinExistence type="predicted"/>
<dbReference type="GO" id="GO:0004673">
    <property type="term" value="F:protein histidine kinase activity"/>
    <property type="evidence" value="ECO:0007669"/>
    <property type="project" value="UniProtKB-EC"/>
</dbReference>
<keyword evidence="5" id="KW-0808">Transferase</keyword>
<feature type="domain" description="Histidine kinase/HSP90-like ATPase" evidence="7">
    <location>
        <begin position="13"/>
        <end position="90"/>
    </location>
</feature>
<protein>
    <recommendedName>
        <fullName evidence="3">histidine kinase</fullName>
        <ecNumber evidence="3">2.7.13.3</ecNumber>
    </recommendedName>
</protein>
<dbReference type="AlphaFoldDB" id="A0A318F5V0"/>
<dbReference type="Gene3D" id="3.30.565.10">
    <property type="entry name" value="Histidine kinase-like ATPase, C-terminal domain"/>
    <property type="match status" value="1"/>
</dbReference>
<reference evidence="8 9" key="1">
    <citation type="submission" date="2018-05" db="EMBL/GenBank/DDBJ databases">
        <title>Freshwater and sediment microbial communities from various areas in North America, analyzing microbe dynamics in response to fracking.</title>
        <authorList>
            <person name="Lamendella R."/>
        </authorList>
    </citation>
    <scope>NUCLEOTIDE SEQUENCE [LARGE SCALE GENOMIC DNA]</scope>
    <source>
        <strain evidence="8 9">67</strain>
    </source>
</reference>
<dbReference type="GO" id="GO:0000160">
    <property type="term" value="P:phosphorelay signal transduction system"/>
    <property type="evidence" value="ECO:0007669"/>
    <property type="project" value="TreeGrafter"/>
</dbReference>
<sequence length="109" mass="11909">MSELKACAWVPMIIVRLSESQNQACVAVSNPGEPIASAHLHLLFERFYRVDASRAKSDTHHRLGLSIVHAVAIMHRGEVFVRSEGGRNTFGLTFAQAPPTDNNVSQPSA</sequence>
<evidence type="ECO:0000256" key="2">
    <source>
        <dbReference type="ARBA" id="ARBA00004141"/>
    </source>
</evidence>
<dbReference type="PANTHER" id="PTHR45436">
    <property type="entry name" value="SENSOR HISTIDINE KINASE YKOH"/>
    <property type="match status" value="1"/>
</dbReference>
<keyword evidence="4" id="KW-0597">Phosphoprotein</keyword>
<name>A0A318F5V0_KLEOX</name>
<dbReference type="InterPro" id="IPR003594">
    <property type="entry name" value="HATPase_dom"/>
</dbReference>
<dbReference type="CDD" id="cd00075">
    <property type="entry name" value="HATPase"/>
    <property type="match status" value="1"/>
</dbReference>
<dbReference type="EC" id="2.7.13.3" evidence="3"/>
<comment type="caution">
    <text evidence="8">The sequence shown here is derived from an EMBL/GenBank/DDBJ whole genome shotgun (WGS) entry which is preliminary data.</text>
</comment>
<keyword evidence="6 8" id="KW-0418">Kinase</keyword>
<evidence type="ECO:0000256" key="4">
    <source>
        <dbReference type="ARBA" id="ARBA00022553"/>
    </source>
</evidence>
<dbReference type="EMBL" id="QJJG01000035">
    <property type="protein sequence ID" value="PXW34588.1"/>
    <property type="molecule type" value="Genomic_DNA"/>
</dbReference>
<evidence type="ECO:0000259" key="7">
    <source>
        <dbReference type="Pfam" id="PF02518"/>
    </source>
</evidence>
<comment type="catalytic activity">
    <reaction evidence="1">
        <text>ATP + protein L-histidine = ADP + protein N-phospho-L-histidine.</text>
        <dbReference type="EC" id="2.7.13.3"/>
    </reaction>
</comment>
<evidence type="ECO:0000313" key="8">
    <source>
        <dbReference type="EMBL" id="PXW34588.1"/>
    </source>
</evidence>